<evidence type="ECO:0000256" key="9">
    <source>
        <dbReference type="ARBA" id="ARBA00023235"/>
    </source>
</evidence>
<evidence type="ECO:0000256" key="12">
    <source>
        <dbReference type="RuleBase" id="RU362085"/>
    </source>
</evidence>
<evidence type="ECO:0000313" key="14">
    <source>
        <dbReference type="EMBL" id="MDO7930187.1"/>
    </source>
</evidence>
<evidence type="ECO:0000256" key="8">
    <source>
        <dbReference type="ARBA" id="ARBA00023125"/>
    </source>
</evidence>
<keyword evidence="8 12" id="KW-0238">DNA-binding</keyword>
<dbReference type="SUPFAM" id="SSF48024">
    <property type="entry name" value="N-terminal domain of DnaB helicase"/>
    <property type="match status" value="1"/>
</dbReference>
<dbReference type="InterPro" id="IPR016136">
    <property type="entry name" value="DNA_helicase_N/primase_C"/>
</dbReference>
<feature type="domain" description="SF4 helicase" evidence="13">
    <location>
        <begin position="174"/>
        <end position="442"/>
    </location>
</feature>
<dbReference type="Gene3D" id="3.40.50.300">
    <property type="entry name" value="P-loop containing nucleotide triphosphate hydrolases"/>
    <property type="match status" value="1"/>
</dbReference>
<dbReference type="PROSITE" id="PS51199">
    <property type="entry name" value="SF4_HELICASE"/>
    <property type="match status" value="1"/>
</dbReference>
<comment type="caution">
    <text evidence="14">The sequence shown here is derived from an EMBL/GenBank/DDBJ whole genome shotgun (WGS) entry which is preliminary data.</text>
</comment>
<keyword evidence="5 12" id="KW-0378">Hydrolase</keyword>
<keyword evidence="15" id="KW-1185">Reference proteome</keyword>
<evidence type="ECO:0000259" key="13">
    <source>
        <dbReference type="PROSITE" id="PS51199"/>
    </source>
</evidence>
<dbReference type="InterPro" id="IPR036185">
    <property type="entry name" value="DNA_heli_DnaB-like_N_sf"/>
</dbReference>
<evidence type="ECO:0000256" key="1">
    <source>
        <dbReference type="ARBA" id="ARBA00008428"/>
    </source>
</evidence>
<evidence type="ECO:0000256" key="5">
    <source>
        <dbReference type="ARBA" id="ARBA00022801"/>
    </source>
</evidence>
<dbReference type="CDD" id="cd00984">
    <property type="entry name" value="DnaB_C"/>
    <property type="match status" value="1"/>
</dbReference>
<dbReference type="PANTHER" id="PTHR30153">
    <property type="entry name" value="REPLICATIVE DNA HELICASE DNAB"/>
    <property type="match status" value="1"/>
</dbReference>
<evidence type="ECO:0000256" key="10">
    <source>
        <dbReference type="ARBA" id="ARBA00048954"/>
    </source>
</evidence>
<dbReference type="RefSeq" id="WP_304576024.1">
    <property type="nucleotide sequence ID" value="NZ_JAUQOO010000032.1"/>
</dbReference>
<dbReference type="GO" id="GO:0016787">
    <property type="term" value="F:hydrolase activity"/>
    <property type="evidence" value="ECO:0007669"/>
    <property type="project" value="UniProtKB-KW"/>
</dbReference>
<dbReference type="EC" id="5.6.2.3" evidence="11 12"/>
<dbReference type="Proteomes" id="UP001223016">
    <property type="component" value="Unassembled WGS sequence"/>
</dbReference>
<comment type="catalytic activity">
    <reaction evidence="10 12">
        <text>ATP + H2O = ADP + phosphate + H(+)</text>
        <dbReference type="Rhea" id="RHEA:13065"/>
        <dbReference type="ChEBI" id="CHEBI:15377"/>
        <dbReference type="ChEBI" id="CHEBI:15378"/>
        <dbReference type="ChEBI" id="CHEBI:30616"/>
        <dbReference type="ChEBI" id="CHEBI:43474"/>
        <dbReference type="ChEBI" id="CHEBI:456216"/>
        <dbReference type="EC" id="5.6.2.3"/>
    </reaction>
</comment>
<gene>
    <name evidence="14" type="primary">dnaB</name>
    <name evidence="14" type="ORF">Q6A51_25760</name>
</gene>
<dbReference type="SUPFAM" id="SSF52540">
    <property type="entry name" value="P-loop containing nucleoside triphosphate hydrolases"/>
    <property type="match status" value="1"/>
</dbReference>
<dbReference type="Pfam" id="PF00772">
    <property type="entry name" value="DnaB"/>
    <property type="match status" value="1"/>
</dbReference>
<evidence type="ECO:0000256" key="4">
    <source>
        <dbReference type="ARBA" id="ARBA00022741"/>
    </source>
</evidence>
<comment type="function">
    <text evidence="12">The main replicative DNA helicase, it participates in initiation and elongation during chromosome replication. Travels ahead of the DNA replisome, separating dsDNA into templates for DNA synthesis. A processive ATP-dependent 5'-3' DNA helicase it has DNA-dependent ATPase activity.</text>
</comment>
<keyword evidence="3 12" id="KW-0235">DNA replication</keyword>
<evidence type="ECO:0000256" key="2">
    <source>
        <dbReference type="ARBA" id="ARBA00022515"/>
    </source>
</evidence>
<keyword evidence="7 12" id="KW-0067">ATP-binding</keyword>
<dbReference type="InterPro" id="IPR007693">
    <property type="entry name" value="DNA_helicase_DnaB-like_N"/>
</dbReference>
<evidence type="ECO:0000313" key="15">
    <source>
        <dbReference type="Proteomes" id="UP001223016"/>
    </source>
</evidence>
<comment type="similarity">
    <text evidence="1 12">Belongs to the helicase family. DnaB subfamily.</text>
</comment>
<reference evidence="14 15" key="1">
    <citation type="submission" date="2023-07" db="EMBL/GenBank/DDBJ databases">
        <title>Identification of four novel Pseudomonas species associated with bacterial leaf spot of cucurbits.</title>
        <authorList>
            <person name="Fullem K.R."/>
        </authorList>
    </citation>
    <scope>NUCLEOTIDE SEQUENCE [LARGE SCALE GENOMIC DNA]</scope>
    <source>
        <strain evidence="14 15">KFB 138</strain>
    </source>
</reference>
<evidence type="ECO:0000256" key="7">
    <source>
        <dbReference type="ARBA" id="ARBA00022840"/>
    </source>
</evidence>
<dbReference type="NCBIfam" id="NF004384">
    <property type="entry name" value="PRK05748.1"/>
    <property type="match status" value="1"/>
</dbReference>
<dbReference type="NCBIfam" id="TIGR00665">
    <property type="entry name" value="DnaB"/>
    <property type="match status" value="1"/>
</dbReference>
<keyword evidence="9" id="KW-0413">Isomerase</keyword>
<evidence type="ECO:0000256" key="6">
    <source>
        <dbReference type="ARBA" id="ARBA00022806"/>
    </source>
</evidence>
<accession>A0ABT9D158</accession>
<dbReference type="InterPro" id="IPR027417">
    <property type="entry name" value="P-loop_NTPase"/>
</dbReference>
<dbReference type="EMBL" id="JAUQOO010000032">
    <property type="protein sequence ID" value="MDO7930187.1"/>
    <property type="molecule type" value="Genomic_DNA"/>
</dbReference>
<organism evidence="14 15">
    <name type="scientific">Pseudomonas serbiensis</name>
    <dbReference type="NCBI Taxonomy" id="3064350"/>
    <lineage>
        <taxon>Bacteria</taxon>
        <taxon>Pseudomonadati</taxon>
        <taxon>Pseudomonadota</taxon>
        <taxon>Gammaproteobacteria</taxon>
        <taxon>Pseudomonadales</taxon>
        <taxon>Pseudomonadaceae</taxon>
        <taxon>Pseudomonas</taxon>
    </lineage>
</organism>
<dbReference type="Gene3D" id="1.10.860.10">
    <property type="entry name" value="DNAb Helicase, Chain A"/>
    <property type="match status" value="1"/>
</dbReference>
<sequence>MNIAELSPPHSTEAEQGILGGLMLDNDAWDLIADVVTAEDFFRREHKLIFQAIEGLAKLGSPFDVVTLSSSMSEIDQSGGLPYLSELAKNTPSVANIKAYAEIVRNRAHLRRLIQFGYQCTREASEERVDAAHVQDAVEQHLFSIGQNHQKSDFININTVLSQVVDEIDTRFNKGETVVGLATGIKGLDEFTGGLTDSELIIVAARPSMGKTSLALNFVDAALEKNPESSVQIYSIEMPARLLLYRLIAVLGRIDVKNLMTGALKDEDWPKLTYAISRINSYGERLVIDDSSDQTPSGIRARSRRASRRFGKPCLIMVDYLQMMKCPGKENRNNEIAEISNGLKALAKEMVCPVVALSQLNRSLEQRQNKRPVNADLRESGSLEQDADVIMFVYRDEVYHPETEHKGIAELIIGKNRNGPTGTVRTAFIANQTRFENLAASTWQGAPA</sequence>
<name>A0ABT9D158_9PSED</name>
<keyword evidence="2 12" id="KW-0639">Primosome</keyword>
<dbReference type="InterPro" id="IPR007692">
    <property type="entry name" value="DNA_helicase_DnaB"/>
</dbReference>
<protein>
    <recommendedName>
        <fullName evidence="11 12">Replicative DNA helicase</fullName>
        <ecNumber evidence="11 12">5.6.2.3</ecNumber>
    </recommendedName>
</protein>
<proteinExistence type="inferred from homology"/>
<evidence type="ECO:0000256" key="11">
    <source>
        <dbReference type="NCBIfam" id="TIGR00665"/>
    </source>
</evidence>
<evidence type="ECO:0000256" key="3">
    <source>
        <dbReference type="ARBA" id="ARBA00022705"/>
    </source>
</evidence>
<dbReference type="Pfam" id="PF03796">
    <property type="entry name" value="DnaB_C"/>
    <property type="match status" value="1"/>
</dbReference>
<keyword evidence="6 12" id="KW-0347">Helicase</keyword>
<dbReference type="PANTHER" id="PTHR30153:SF2">
    <property type="entry name" value="REPLICATIVE DNA HELICASE"/>
    <property type="match status" value="1"/>
</dbReference>
<keyword evidence="4 12" id="KW-0547">Nucleotide-binding</keyword>
<dbReference type="InterPro" id="IPR007694">
    <property type="entry name" value="DNA_helicase_DnaB-like_C"/>
</dbReference>
<dbReference type="GO" id="GO:0003678">
    <property type="term" value="F:DNA helicase activity"/>
    <property type="evidence" value="ECO:0007669"/>
    <property type="project" value="UniProtKB-EC"/>
</dbReference>